<dbReference type="AlphaFoldDB" id="A0A7G5H0T3"/>
<keyword evidence="2" id="KW-1185">Reference proteome</keyword>
<dbReference type="RefSeq" id="WP_182462077.1">
    <property type="nucleotide sequence ID" value="NZ_CP059732.1"/>
</dbReference>
<proteinExistence type="predicted"/>
<evidence type="ECO:0008006" key="3">
    <source>
        <dbReference type="Google" id="ProtNLM"/>
    </source>
</evidence>
<evidence type="ECO:0000313" key="1">
    <source>
        <dbReference type="EMBL" id="QMW04725.1"/>
    </source>
</evidence>
<sequence length="319" mass="35500">MNYILLSSVLFLALLNSCHQTGRSTTETSTTAPSDSLPWVNYSANDIVRDTTLFDQPKQIGKLTDPALVEASGLAPSRRNPGFLWTEEDSGNPNQIQLVRPDGSVAARFTIDRAINRDWEDIAVGPGPVAGETYIYLAEIGDNKRRYPEKIIYRFPEPAISGQTLPYAGTITKADVIRLTLPDGPQNAEAILIDPTTKDVYILSKGDESELYQAKYPQSLTQTIMMTRLLVMPFDKVTSAGISPDNREILIRTYDYLFYYPRRAGESVADALKRTPRMIPLASEPQGEAVGWAIDGSGYYTTSENPDASLQAIYWYKRK</sequence>
<reference evidence="1 2" key="1">
    <citation type="submission" date="2020-07" db="EMBL/GenBank/DDBJ databases">
        <title>Spirosoma foliorum sp. nov., isolated from the leaves on the Nejang mountain Korea, Republic of.</title>
        <authorList>
            <person name="Ho H."/>
            <person name="Lee Y.-J."/>
            <person name="Nurcahyanto D.-A."/>
            <person name="Kim S.-G."/>
        </authorList>
    </citation>
    <scope>NUCLEOTIDE SEQUENCE [LARGE SCALE GENOMIC DNA]</scope>
    <source>
        <strain evidence="1 2">PL0136</strain>
    </source>
</reference>
<dbReference type="KEGG" id="sfol:H3H32_07295"/>
<protein>
    <recommendedName>
        <fullName evidence="3">PE-PGRS family protein</fullName>
    </recommendedName>
</protein>
<dbReference type="EMBL" id="CP059732">
    <property type="protein sequence ID" value="QMW04725.1"/>
    <property type="molecule type" value="Genomic_DNA"/>
</dbReference>
<evidence type="ECO:0000313" key="2">
    <source>
        <dbReference type="Proteomes" id="UP000515369"/>
    </source>
</evidence>
<organism evidence="1 2">
    <name type="scientific">Spirosoma foliorum</name>
    <dbReference type="NCBI Taxonomy" id="2710596"/>
    <lineage>
        <taxon>Bacteria</taxon>
        <taxon>Pseudomonadati</taxon>
        <taxon>Bacteroidota</taxon>
        <taxon>Cytophagia</taxon>
        <taxon>Cytophagales</taxon>
        <taxon>Cytophagaceae</taxon>
        <taxon>Spirosoma</taxon>
    </lineage>
</organism>
<accession>A0A7G5H0T3</accession>
<name>A0A7G5H0T3_9BACT</name>
<gene>
    <name evidence="1" type="ORF">H3H32_07295</name>
</gene>
<dbReference type="Proteomes" id="UP000515369">
    <property type="component" value="Chromosome"/>
</dbReference>